<organism evidence="2 3">
    <name type="scientific">Vibrio neptunius</name>
    <dbReference type="NCBI Taxonomy" id="170651"/>
    <lineage>
        <taxon>Bacteria</taxon>
        <taxon>Pseudomonadati</taxon>
        <taxon>Pseudomonadota</taxon>
        <taxon>Gammaproteobacteria</taxon>
        <taxon>Vibrionales</taxon>
        <taxon>Vibrionaceae</taxon>
        <taxon>Vibrio</taxon>
    </lineage>
</organism>
<dbReference type="InterPro" id="IPR012433">
    <property type="entry name" value="Imm11"/>
</dbReference>
<evidence type="ECO:0000313" key="2">
    <source>
        <dbReference type="EMBL" id="MBN3576664.1"/>
    </source>
</evidence>
<protein>
    <recommendedName>
        <fullName evidence="1">Immunity MXAN-0049 protein domain-containing protein</fullName>
    </recommendedName>
</protein>
<evidence type="ECO:0000313" key="3">
    <source>
        <dbReference type="Proteomes" id="UP000779070"/>
    </source>
</evidence>
<evidence type="ECO:0000259" key="1">
    <source>
        <dbReference type="Pfam" id="PF07791"/>
    </source>
</evidence>
<keyword evidence="3" id="KW-1185">Reference proteome</keyword>
<sequence>MKNYEEQYFQVFDAPFNDAVFSLKPSLETGRRRYTFTKLDFGDGPITFVNSDKGDIPFVLSNFFLHGFFPIVSKEIADVIKGYDIDGFQLFPTVLIDDDDKWHEDFFFFNLYQELDFVDFENSEIQDFEPGDTRYDVVRYKFKDDVLNAIPLEERLIIRPKNVWGRGVFIHESIVSKIEKSIDQSSFRFLRMSDYKLGDEFKP</sequence>
<dbReference type="EMBL" id="JAFHLB010000003">
    <property type="protein sequence ID" value="MBN3576664.1"/>
    <property type="molecule type" value="Genomic_DNA"/>
</dbReference>
<dbReference type="Proteomes" id="UP000779070">
    <property type="component" value="Unassembled WGS sequence"/>
</dbReference>
<reference evidence="2 3" key="1">
    <citation type="submission" date="2021-02" db="EMBL/GenBank/DDBJ databases">
        <title>Draft Genome Sequences of 5 Vibrio neptunius Strains Isolated From of Bivalve Hatcheries.</title>
        <authorList>
            <person name="Galvis F."/>
            <person name="Barja J.L."/>
            <person name="Lemos M.L."/>
            <person name="Balado M."/>
        </authorList>
    </citation>
    <scope>NUCLEOTIDE SEQUENCE [LARGE SCALE GENOMIC DNA]</scope>
    <source>
        <strain evidence="2 3">PP-145.98</strain>
    </source>
</reference>
<dbReference type="RefSeq" id="WP_206369024.1">
    <property type="nucleotide sequence ID" value="NZ_CAWPTM010000111.1"/>
</dbReference>
<proteinExistence type="predicted"/>
<gene>
    <name evidence="2" type="ORF">JYA62_03135</name>
</gene>
<dbReference type="Pfam" id="PF07791">
    <property type="entry name" value="Imm11"/>
    <property type="match status" value="1"/>
</dbReference>
<feature type="domain" description="Immunity MXAN-0049 protein" evidence="1">
    <location>
        <begin position="40"/>
        <end position="148"/>
    </location>
</feature>
<accession>A0ABS2ZXK0</accession>
<name>A0ABS2ZXK0_9VIBR</name>
<comment type="caution">
    <text evidence="2">The sequence shown here is derived from an EMBL/GenBank/DDBJ whole genome shotgun (WGS) entry which is preliminary data.</text>
</comment>